<reference evidence="1" key="1">
    <citation type="submission" date="2014-08" db="EMBL/GenBank/DDBJ databases">
        <authorList>
            <person name="Sharma Rahul"/>
            <person name="Thines Marco"/>
        </authorList>
    </citation>
    <scope>NUCLEOTIDE SEQUENCE</scope>
</reference>
<dbReference type="Gene3D" id="3.10.129.10">
    <property type="entry name" value="Hotdog Thioesterase"/>
    <property type="match status" value="1"/>
</dbReference>
<dbReference type="InterPro" id="IPR029069">
    <property type="entry name" value="HotDog_dom_sf"/>
</dbReference>
<name>A0A0F7SSA0_PHARH</name>
<dbReference type="SUPFAM" id="SSF54637">
    <property type="entry name" value="Thioesterase/thiol ester dehydrase-isomerase"/>
    <property type="match status" value="1"/>
</dbReference>
<proteinExistence type="predicted"/>
<protein>
    <submittedName>
        <fullName evidence="1">Uncharacterized protein</fullName>
    </submittedName>
</protein>
<dbReference type="EMBL" id="LN483142">
    <property type="protein sequence ID" value="CED83425.1"/>
    <property type="molecule type" value="Genomic_DNA"/>
</dbReference>
<accession>A0A0F7SSA0</accession>
<evidence type="ECO:0000313" key="1">
    <source>
        <dbReference type="EMBL" id="CED83425.1"/>
    </source>
</evidence>
<sequence length="82" mass="9061">MSDDRWAWSGNNSVSESSHGTKLIITSITMNIGKRISNLRCEIRNADTGQLVASGTHAKVDIWSNKGQMRKVAEQTDVESKL</sequence>
<dbReference type="AlphaFoldDB" id="A0A0F7SSA0"/>
<organism evidence="1">
    <name type="scientific">Phaffia rhodozyma</name>
    <name type="common">Yeast</name>
    <name type="synonym">Xanthophyllomyces dendrorhous</name>
    <dbReference type="NCBI Taxonomy" id="264483"/>
    <lineage>
        <taxon>Eukaryota</taxon>
        <taxon>Fungi</taxon>
        <taxon>Dikarya</taxon>
        <taxon>Basidiomycota</taxon>
        <taxon>Agaricomycotina</taxon>
        <taxon>Tremellomycetes</taxon>
        <taxon>Cystofilobasidiales</taxon>
        <taxon>Mrakiaceae</taxon>
        <taxon>Phaffia</taxon>
    </lineage>
</organism>